<proteinExistence type="predicted"/>
<protein>
    <submittedName>
        <fullName evidence="2">Uncharacterized protein</fullName>
    </submittedName>
</protein>
<dbReference type="EMBL" id="JMKI01000026">
    <property type="protein sequence ID" value="KEJ92513.1"/>
    <property type="molecule type" value="Genomic_DNA"/>
</dbReference>
<accession>A0A073IQB3</accession>
<dbReference type="STRING" id="2754.EH55_03375"/>
<organism evidence="2 3">
    <name type="scientific">Synergistes jonesii</name>
    <dbReference type="NCBI Taxonomy" id="2754"/>
    <lineage>
        <taxon>Bacteria</taxon>
        <taxon>Thermotogati</taxon>
        <taxon>Synergistota</taxon>
        <taxon>Synergistia</taxon>
        <taxon>Synergistales</taxon>
        <taxon>Synergistaceae</taxon>
        <taxon>Synergistes</taxon>
    </lineage>
</organism>
<dbReference type="Proteomes" id="UP000027665">
    <property type="component" value="Unassembled WGS sequence"/>
</dbReference>
<keyword evidence="3" id="KW-1185">Reference proteome</keyword>
<dbReference type="AlphaFoldDB" id="A0A073IQB3"/>
<dbReference type="InterPro" id="IPR035205">
    <property type="entry name" value="DUF5320"/>
</dbReference>
<feature type="region of interest" description="Disordered" evidence="1">
    <location>
        <begin position="1"/>
        <end position="26"/>
    </location>
</feature>
<comment type="caution">
    <text evidence="2">The sequence shown here is derived from an EMBL/GenBank/DDBJ whole genome shotgun (WGS) entry which is preliminary data.</text>
</comment>
<feature type="compositionally biased region" description="Gly residues" evidence="1">
    <location>
        <begin position="8"/>
        <end position="22"/>
    </location>
</feature>
<name>A0A073IQB3_9BACT</name>
<evidence type="ECO:0000313" key="2">
    <source>
        <dbReference type="EMBL" id="KEJ92513.1"/>
    </source>
</evidence>
<dbReference type="Pfam" id="PF17253">
    <property type="entry name" value="DUF5320"/>
    <property type="match status" value="1"/>
</dbReference>
<dbReference type="RefSeq" id="WP_037975618.1">
    <property type="nucleotide sequence ID" value="NZ_JMKI01000026.1"/>
</dbReference>
<sequence length="78" mass="8253">MSRMDGTGPMGLGARTGLGRGACAGNPSLRKGMQFGHGFGRRMGLCRMLPGSTKDCLLARKSLLQEALNAVEQELAKM</sequence>
<evidence type="ECO:0000256" key="1">
    <source>
        <dbReference type="SAM" id="MobiDB-lite"/>
    </source>
</evidence>
<reference evidence="2 3" key="1">
    <citation type="submission" date="2014-04" db="EMBL/GenBank/DDBJ databases">
        <title>Draft Genome Sequence of Synergistes jonesii.</title>
        <authorList>
            <person name="Coil D.A."/>
            <person name="Eisen J.A."/>
            <person name="Holland-Moritz H.E."/>
        </authorList>
    </citation>
    <scope>NUCLEOTIDE SEQUENCE [LARGE SCALE GENOMIC DNA]</scope>
    <source>
        <strain evidence="2 3">78-1</strain>
    </source>
</reference>
<gene>
    <name evidence="2" type="ORF">EH55_03375</name>
</gene>
<evidence type="ECO:0000313" key="3">
    <source>
        <dbReference type="Proteomes" id="UP000027665"/>
    </source>
</evidence>
<dbReference type="GeneID" id="90983387"/>